<evidence type="ECO:0000313" key="3">
    <source>
        <dbReference type="EMBL" id="SBT22286.1"/>
    </source>
</evidence>
<feature type="region of interest" description="Disordered" evidence="1">
    <location>
        <begin position="13"/>
        <end position="48"/>
    </location>
</feature>
<name>A0A1C3JQF6_9GAMM</name>
<evidence type="ECO:0000313" key="4">
    <source>
        <dbReference type="Proteomes" id="UP000092840"/>
    </source>
</evidence>
<dbReference type="EMBL" id="FLRB01000016">
    <property type="protein sequence ID" value="SBT22286.1"/>
    <property type="molecule type" value="Genomic_DNA"/>
</dbReference>
<gene>
    <name evidence="2" type="ORF">MGA5115_01379</name>
    <name evidence="3" type="ORF">MGA5116_02902</name>
</gene>
<evidence type="ECO:0000313" key="5">
    <source>
        <dbReference type="Proteomes" id="UP000092871"/>
    </source>
</evidence>
<evidence type="ECO:0000256" key="1">
    <source>
        <dbReference type="SAM" id="MobiDB-lite"/>
    </source>
</evidence>
<proteinExistence type="predicted"/>
<dbReference type="OrthoDB" id="6107349at2"/>
<dbReference type="EMBL" id="FLRA01000010">
    <property type="protein sequence ID" value="SBT17270.1"/>
    <property type="molecule type" value="Genomic_DNA"/>
</dbReference>
<dbReference type="Proteomes" id="UP000092840">
    <property type="component" value="Unassembled WGS sequence"/>
</dbReference>
<accession>A0A1C3JQF6</accession>
<protein>
    <submittedName>
        <fullName evidence="2">Uncharacterized protein</fullName>
    </submittedName>
</protein>
<keyword evidence="4" id="KW-1185">Reference proteome</keyword>
<reference evidence="3 4" key="1">
    <citation type="submission" date="2016-06" db="EMBL/GenBank/DDBJ databases">
        <authorList>
            <person name="Rodrigo-Torres L."/>
            <person name="Arahal D.R."/>
        </authorList>
    </citation>
    <scope>NUCLEOTIDE SEQUENCE [LARGE SCALE GENOMIC DNA]</scope>
    <source>
        <strain evidence="3 4">CECT 5116</strain>
    </source>
</reference>
<reference evidence="2 5" key="2">
    <citation type="submission" date="2016-06" db="EMBL/GenBank/DDBJ databases">
        <authorList>
            <person name="Kjaerup R.B."/>
            <person name="Dalgaard T.S."/>
            <person name="Juul-Madsen H.R."/>
        </authorList>
    </citation>
    <scope>NUCLEOTIDE SEQUENCE [LARGE SCALE GENOMIC DNA]</scope>
    <source>
        <strain evidence="2 5">CECT 5115</strain>
    </source>
</reference>
<sequence length="142" mass="14072">MAIEGINNSIVSQFNDPELTNTPVVQPNTGNGSNSQTANAAPQSVDVSVSISPEAQQLAQDNAAARTVAQTSATEVGADVATASEFGANATSNNAAVAAQVSGNSGNTLNATPSNSSQSGSVASQYNISPDSALGQTINFSA</sequence>
<dbReference type="AlphaFoldDB" id="A0A1C3JQF6"/>
<organism evidence="2 5">
    <name type="scientific">Marinomonas gallaica</name>
    <dbReference type="NCBI Taxonomy" id="1806667"/>
    <lineage>
        <taxon>Bacteria</taxon>
        <taxon>Pseudomonadati</taxon>
        <taxon>Pseudomonadota</taxon>
        <taxon>Gammaproteobacteria</taxon>
        <taxon>Oceanospirillales</taxon>
        <taxon>Oceanospirillaceae</taxon>
        <taxon>Marinomonas</taxon>
    </lineage>
</organism>
<evidence type="ECO:0000313" key="2">
    <source>
        <dbReference type="EMBL" id="SBT17270.1"/>
    </source>
</evidence>
<dbReference type="Proteomes" id="UP000092871">
    <property type="component" value="Unassembled WGS sequence"/>
</dbReference>
<feature type="compositionally biased region" description="Low complexity" evidence="1">
    <location>
        <begin position="114"/>
        <end position="124"/>
    </location>
</feature>
<feature type="region of interest" description="Disordered" evidence="1">
    <location>
        <begin position="103"/>
        <end position="124"/>
    </location>
</feature>
<dbReference type="RefSeq" id="WP_067033866.1">
    <property type="nucleotide sequence ID" value="NZ_FLRA01000010.1"/>
</dbReference>